<dbReference type="PROSITE" id="PS50846">
    <property type="entry name" value="HMA_2"/>
    <property type="match status" value="1"/>
</dbReference>
<dbReference type="InterPro" id="IPR006121">
    <property type="entry name" value="HMA_dom"/>
</dbReference>
<dbReference type="Proteomes" id="UP001139887">
    <property type="component" value="Unassembled WGS sequence"/>
</dbReference>
<dbReference type="GO" id="GO:0046872">
    <property type="term" value="F:metal ion binding"/>
    <property type="evidence" value="ECO:0007669"/>
    <property type="project" value="UniProtKB-KW"/>
</dbReference>
<comment type="caution">
    <text evidence="9">The sequence shown here is derived from an EMBL/GenBank/DDBJ whole genome shotgun (WGS) entry which is preliminary data.</text>
</comment>
<dbReference type="AlphaFoldDB" id="A0A9W8LZR4"/>
<dbReference type="PANTHER" id="PTHR46365">
    <property type="entry name" value="COPPER TRANSPORT PROTEIN ATOX1"/>
    <property type="match status" value="1"/>
</dbReference>
<dbReference type="InterPro" id="IPR051881">
    <property type="entry name" value="Copper_transport_ATOX1-like"/>
</dbReference>
<evidence type="ECO:0000256" key="3">
    <source>
        <dbReference type="ARBA" id="ARBA00022796"/>
    </source>
</evidence>
<dbReference type="GO" id="GO:0016531">
    <property type="term" value="F:copper chaperone activity"/>
    <property type="evidence" value="ECO:0007669"/>
    <property type="project" value="TreeGrafter"/>
</dbReference>
<gene>
    <name evidence="9" type="ORF">IWW36_003738</name>
</gene>
<evidence type="ECO:0000256" key="2">
    <source>
        <dbReference type="ARBA" id="ARBA00022723"/>
    </source>
</evidence>
<dbReference type="CDD" id="cd00371">
    <property type="entry name" value="HMA"/>
    <property type="match status" value="1"/>
</dbReference>
<dbReference type="PANTHER" id="PTHR46365:SF1">
    <property type="entry name" value="COPPER TRANSPORT PROTEIN ATOX1"/>
    <property type="match status" value="1"/>
</dbReference>
<evidence type="ECO:0000256" key="1">
    <source>
        <dbReference type="ARBA" id="ARBA00022448"/>
    </source>
</evidence>
<proteinExistence type="inferred from homology"/>
<keyword evidence="3" id="KW-0187">Copper transport</keyword>
<evidence type="ECO:0000256" key="4">
    <source>
        <dbReference type="ARBA" id="ARBA00023008"/>
    </source>
</evidence>
<feature type="domain" description="HMA" evidence="8">
    <location>
        <begin position="1"/>
        <end position="84"/>
    </location>
</feature>
<dbReference type="EMBL" id="JANBUW010000279">
    <property type="protein sequence ID" value="KAJ2847671.1"/>
    <property type="molecule type" value="Genomic_DNA"/>
</dbReference>
<evidence type="ECO:0000259" key="8">
    <source>
        <dbReference type="PROSITE" id="PS50846"/>
    </source>
</evidence>
<dbReference type="SUPFAM" id="SSF55008">
    <property type="entry name" value="HMA, heavy metal-associated domain"/>
    <property type="match status" value="1"/>
</dbReference>
<evidence type="ECO:0000313" key="9">
    <source>
        <dbReference type="EMBL" id="KAJ2847671.1"/>
    </source>
</evidence>
<keyword evidence="2" id="KW-0479">Metal-binding</keyword>
<dbReference type="OrthoDB" id="689350at2759"/>
<dbReference type="InterPro" id="IPR036163">
    <property type="entry name" value="HMA_dom_sf"/>
</dbReference>
<keyword evidence="5" id="KW-0406">Ion transport</keyword>
<comment type="similarity">
    <text evidence="7">Belongs to the ATX1 family.</text>
</comment>
<dbReference type="GO" id="GO:0006825">
    <property type="term" value="P:copper ion transport"/>
    <property type="evidence" value="ECO:0007669"/>
    <property type="project" value="UniProtKB-KW"/>
</dbReference>
<sequence length="99" mass="11013">MTVFKYQVAMSCGGCSGAVTRALKGKVDEKKLDVSLEKKLVTITDYPELFKDEIAEEKVKPEDVEKFKYNKLLDIIKKTGKAVTELKQEEAPASVEEAA</sequence>
<accession>A0A9W8LZR4</accession>
<reference evidence="9" key="1">
    <citation type="submission" date="2022-07" db="EMBL/GenBank/DDBJ databases">
        <title>Phylogenomic reconstructions and comparative analyses of Kickxellomycotina fungi.</title>
        <authorList>
            <person name="Reynolds N.K."/>
            <person name="Stajich J.E."/>
            <person name="Barry K."/>
            <person name="Grigoriev I.V."/>
            <person name="Crous P."/>
            <person name="Smith M.E."/>
        </authorList>
    </citation>
    <scope>NUCLEOTIDE SEQUENCE</scope>
    <source>
        <strain evidence="9">NRRL 1566</strain>
    </source>
</reference>
<protein>
    <recommendedName>
        <fullName evidence="8">HMA domain-containing protein</fullName>
    </recommendedName>
</protein>
<organism evidence="9 10">
    <name type="scientific">Coemansia brasiliensis</name>
    <dbReference type="NCBI Taxonomy" id="2650707"/>
    <lineage>
        <taxon>Eukaryota</taxon>
        <taxon>Fungi</taxon>
        <taxon>Fungi incertae sedis</taxon>
        <taxon>Zoopagomycota</taxon>
        <taxon>Kickxellomycotina</taxon>
        <taxon>Kickxellomycetes</taxon>
        <taxon>Kickxellales</taxon>
        <taxon>Kickxellaceae</taxon>
        <taxon>Coemansia</taxon>
    </lineage>
</organism>
<keyword evidence="10" id="KW-1185">Reference proteome</keyword>
<dbReference type="GO" id="GO:0005829">
    <property type="term" value="C:cytosol"/>
    <property type="evidence" value="ECO:0007669"/>
    <property type="project" value="TreeGrafter"/>
</dbReference>
<keyword evidence="1" id="KW-0813">Transport</keyword>
<evidence type="ECO:0000313" key="10">
    <source>
        <dbReference type="Proteomes" id="UP001139887"/>
    </source>
</evidence>
<name>A0A9W8LZR4_9FUNG</name>
<keyword evidence="4" id="KW-0186">Copper</keyword>
<evidence type="ECO:0000256" key="7">
    <source>
        <dbReference type="ARBA" id="ARBA00038171"/>
    </source>
</evidence>
<evidence type="ECO:0000256" key="5">
    <source>
        <dbReference type="ARBA" id="ARBA00023065"/>
    </source>
</evidence>
<evidence type="ECO:0000256" key="6">
    <source>
        <dbReference type="ARBA" id="ARBA00023186"/>
    </source>
</evidence>
<dbReference type="Gene3D" id="3.30.70.100">
    <property type="match status" value="1"/>
</dbReference>
<keyword evidence="6" id="KW-0143">Chaperone</keyword>